<dbReference type="AlphaFoldDB" id="A0A6A6I627"/>
<dbReference type="EMBL" id="ML987200">
    <property type="protein sequence ID" value="KAF2245392.1"/>
    <property type="molecule type" value="Genomic_DNA"/>
</dbReference>
<proteinExistence type="predicted"/>
<keyword evidence="2" id="KW-1185">Reference proteome</keyword>
<organism evidence="1 2">
    <name type="scientific">Trematosphaeria pertusa</name>
    <dbReference type="NCBI Taxonomy" id="390896"/>
    <lineage>
        <taxon>Eukaryota</taxon>
        <taxon>Fungi</taxon>
        <taxon>Dikarya</taxon>
        <taxon>Ascomycota</taxon>
        <taxon>Pezizomycotina</taxon>
        <taxon>Dothideomycetes</taxon>
        <taxon>Pleosporomycetidae</taxon>
        <taxon>Pleosporales</taxon>
        <taxon>Massarineae</taxon>
        <taxon>Trematosphaeriaceae</taxon>
        <taxon>Trematosphaeria</taxon>
    </lineage>
</organism>
<evidence type="ECO:0000313" key="1">
    <source>
        <dbReference type="EMBL" id="KAF2245392.1"/>
    </source>
</evidence>
<accession>A0A6A6I627</accession>
<evidence type="ECO:0000313" key="2">
    <source>
        <dbReference type="Proteomes" id="UP000800094"/>
    </source>
</evidence>
<reference evidence="1" key="1">
    <citation type="journal article" date="2020" name="Stud. Mycol.">
        <title>101 Dothideomycetes genomes: a test case for predicting lifestyles and emergence of pathogens.</title>
        <authorList>
            <person name="Haridas S."/>
            <person name="Albert R."/>
            <person name="Binder M."/>
            <person name="Bloem J."/>
            <person name="Labutti K."/>
            <person name="Salamov A."/>
            <person name="Andreopoulos B."/>
            <person name="Baker S."/>
            <person name="Barry K."/>
            <person name="Bills G."/>
            <person name="Bluhm B."/>
            <person name="Cannon C."/>
            <person name="Castanera R."/>
            <person name="Culley D."/>
            <person name="Daum C."/>
            <person name="Ezra D."/>
            <person name="Gonzalez J."/>
            <person name="Henrissat B."/>
            <person name="Kuo A."/>
            <person name="Liang C."/>
            <person name="Lipzen A."/>
            <person name="Lutzoni F."/>
            <person name="Magnuson J."/>
            <person name="Mondo S."/>
            <person name="Nolan M."/>
            <person name="Ohm R."/>
            <person name="Pangilinan J."/>
            <person name="Park H.-J."/>
            <person name="Ramirez L."/>
            <person name="Alfaro M."/>
            <person name="Sun H."/>
            <person name="Tritt A."/>
            <person name="Yoshinaga Y."/>
            <person name="Zwiers L.-H."/>
            <person name="Turgeon B."/>
            <person name="Goodwin S."/>
            <person name="Spatafora J."/>
            <person name="Crous P."/>
            <person name="Grigoriev I."/>
        </authorList>
    </citation>
    <scope>NUCLEOTIDE SEQUENCE</scope>
    <source>
        <strain evidence="1">CBS 122368</strain>
    </source>
</reference>
<gene>
    <name evidence="1" type="ORF">BU26DRAFT_67978</name>
</gene>
<dbReference type="Proteomes" id="UP000800094">
    <property type="component" value="Unassembled WGS sequence"/>
</dbReference>
<dbReference type="GeneID" id="54589532"/>
<sequence>MSPWCGIAFQSKRNSPFKDTTRCSDYERGEYYEAYPSPTPNPRGLLYRRSHMNFPQHLDWNSWLLSQEADVRMWRNFEQSAESGPIMFCSCSYSMVTCLNYPHQLKPFTSSQRRLSERFVLHTASKTCLSRNTLYFSSTYPRPPYIDPLHLAIDFLRHPEQAVLTRTFLAPIVNRKSLSSPAEGLWPMISRCQLQSLAVPAISLEVPPIHQSYGSHFGTRETYYGRFRASDSTGKGLQA</sequence>
<protein>
    <submittedName>
        <fullName evidence="1">Uncharacterized protein</fullName>
    </submittedName>
</protein>
<name>A0A6A6I627_9PLEO</name>
<dbReference type="RefSeq" id="XP_033680396.1">
    <property type="nucleotide sequence ID" value="XM_033836202.1"/>
</dbReference>